<reference evidence="2" key="1">
    <citation type="journal article" date="2014" name="Int. J. Syst. Evol. Microbiol.">
        <title>Complete genome sequence of Corynebacterium casei LMG S-19264T (=DSM 44701T), isolated from a smear-ripened cheese.</title>
        <authorList>
            <consortium name="US DOE Joint Genome Institute (JGI-PGF)"/>
            <person name="Walter F."/>
            <person name="Albersmeier A."/>
            <person name="Kalinowski J."/>
            <person name="Ruckert C."/>
        </authorList>
    </citation>
    <scope>NUCLEOTIDE SEQUENCE</scope>
    <source>
        <strain evidence="2">CGMCC 4.7430</strain>
    </source>
</reference>
<gene>
    <name evidence="2" type="ORF">GCM10012278_59970</name>
</gene>
<feature type="domain" description="DUF397" evidence="1">
    <location>
        <begin position="17"/>
        <end position="70"/>
    </location>
</feature>
<dbReference type="AlphaFoldDB" id="A0A918ACJ6"/>
<evidence type="ECO:0000259" key="1">
    <source>
        <dbReference type="Pfam" id="PF04149"/>
    </source>
</evidence>
<accession>A0A918ACJ6</accession>
<dbReference type="Pfam" id="PF04149">
    <property type="entry name" value="DUF397"/>
    <property type="match status" value="1"/>
</dbReference>
<proteinExistence type="predicted"/>
<keyword evidence="3" id="KW-1185">Reference proteome</keyword>
<sequence>MTPLYPFGEKMDIDTTAAWQKSSFCNGAATCVEVAPLANGSVALRDSKEQDAPVLVFTPEEWAAFTAGVREGEFDLTALTTSL</sequence>
<reference evidence="2" key="2">
    <citation type="submission" date="2020-09" db="EMBL/GenBank/DDBJ databases">
        <authorList>
            <person name="Sun Q."/>
            <person name="Zhou Y."/>
        </authorList>
    </citation>
    <scope>NUCLEOTIDE SEQUENCE</scope>
    <source>
        <strain evidence="2">CGMCC 4.7430</strain>
    </source>
</reference>
<comment type="caution">
    <text evidence="2">The sequence shown here is derived from an EMBL/GenBank/DDBJ whole genome shotgun (WGS) entry which is preliminary data.</text>
</comment>
<dbReference type="InterPro" id="IPR007278">
    <property type="entry name" value="DUF397"/>
</dbReference>
<dbReference type="Proteomes" id="UP000660745">
    <property type="component" value="Unassembled WGS sequence"/>
</dbReference>
<dbReference type="EMBL" id="BMNK01000012">
    <property type="protein sequence ID" value="GGP12386.1"/>
    <property type="molecule type" value="Genomic_DNA"/>
</dbReference>
<evidence type="ECO:0000313" key="3">
    <source>
        <dbReference type="Proteomes" id="UP000660745"/>
    </source>
</evidence>
<protein>
    <recommendedName>
        <fullName evidence="1">DUF397 domain-containing protein</fullName>
    </recommendedName>
</protein>
<name>A0A918ACJ6_9ACTN</name>
<organism evidence="2 3">
    <name type="scientific">Nonomuraea glycinis</name>
    <dbReference type="NCBI Taxonomy" id="2047744"/>
    <lineage>
        <taxon>Bacteria</taxon>
        <taxon>Bacillati</taxon>
        <taxon>Actinomycetota</taxon>
        <taxon>Actinomycetes</taxon>
        <taxon>Streptosporangiales</taxon>
        <taxon>Streptosporangiaceae</taxon>
        <taxon>Nonomuraea</taxon>
    </lineage>
</organism>
<evidence type="ECO:0000313" key="2">
    <source>
        <dbReference type="EMBL" id="GGP12386.1"/>
    </source>
</evidence>